<evidence type="ECO:0000313" key="7">
    <source>
        <dbReference type="EMBL" id="MBD7908038.1"/>
    </source>
</evidence>
<keyword evidence="3 6" id="KW-0812">Transmembrane</keyword>
<reference evidence="7 8" key="1">
    <citation type="submission" date="2020-08" db="EMBL/GenBank/DDBJ databases">
        <title>A Genomic Blueprint of the Chicken Gut Microbiome.</title>
        <authorList>
            <person name="Gilroy R."/>
            <person name="Ravi A."/>
            <person name="Getino M."/>
            <person name="Pursley I."/>
            <person name="Horton D.L."/>
            <person name="Alikhan N.-F."/>
            <person name="Baker D."/>
            <person name="Gharbi K."/>
            <person name="Hall N."/>
            <person name="Watson M."/>
            <person name="Adriaenssens E.M."/>
            <person name="Foster-Nyarko E."/>
            <person name="Jarju S."/>
            <person name="Secka A."/>
            <person name="Antonio M."/>
            <person name="Oren A."/>
            <person name="Chaudhuri R."/>
            <person name="La Ragione R.M."/>
            <person name="Hildebrand F."/>
            <person name="Pallen M.J."/>
        </authorList>
    </citation>
    <scope>NUCLEOTIDE SEQUENCE [LARGE SCALE GENOMIC DNA]</scope>
    <source>
        <strain evidence="7 8">Sa3CUA8</strain>
    </source>
</reference>
<dbReference type="Pfam" id="PF07947">
    <property type="entry name" value="YhhN"/>
    <property type="match status" value="1"/>
</dbReference>
<evidence type="ECO:0000256" key="6">
    <source>
        <dbReference type="SAM" id="Phobius"/>
    </source>
</evidence>
<dbReference type="RefSeq" id="WP_191689169.1">
    <property type="nucleotide sequence ID" value="NZ_JACSQY010000003.1"/>
</dbReference>
<keyword evidence="8" id="KW-1185">Reference proteome</keyword>
<feature type="transmembrane region" description="Helical" evidence="6">
    <location>
        <begin position="186"/>
        <end position="204"/>
    </location>
</feature>
<evidence type="ECO:0000256" key="2">
    <source>
        <dbReference type="ARBA" id="ARBA00007375"/>
    </source>
</evidence>
<keyword evidence="4 6" id="KW-1133">Transmembrane helix</keyword>
<feature type="transmembrane region" description="Helical" evidence="6">
    <location>
        <begin position="128"/>
        <end position="148"/>
    </location>
</feature>
<feature type="transmembrane region" description="Helical" evidence="6">
    <location>
        <begin position="70"/>
        <end position="91"/>
    </location>
</feature>
<accession>A0ABR8PIQ9</accession>
<evidence type="ECO:0000256" key="1">
    <source>
        <dbReference type="ARBA" id="ARBA00004141"/>
    </source>
</evidence>
<evidence type="ECO:0000256" key="3">
    <source>
        <dbReference type="ARBA" id="ARBA00022692"/>
    </source>
</evidence>
<dbReference type="EMBL" id="JACSQY010000003">
    <property type="protein sequence ID" value="MBD7908038.1"/>
    <property type="molecule type" value="Genomic_DNA"/>
</dbReference>
<dbReference type="PANTHER" id="PTHR31885">
    <property type="entry name" value="GH04784P"/>
    <property type="match status" value="1"/>
</dbReference>
<comment type="subcellular location">
    <subcellularLocation>
        <location evidence="1">Membrane</location>
        <topology evidence="1">Multi-pass membrane protein</topology>
    </subcellularLocation>
</comment>
<dbReference type="Proteomes" id="UP000659496">
    <property type="component" value="Unassembled WGS sequence"/>
</dbReference>
<evidence type="ECO:0000256" key="4">
    <source>
        <dbReference type="ARBA" id="ARBA00022989"/>
    </source>
</evidence>
<proteinExistence type="inferred from homology"/>
<evidence type="ECO:0000256" key="5">
    <source>
        <dbReference type="ARBA" id="ARBA00023136"/>
    </source>
</evidence>
<keyword evidence="5 6" id="KW-0472">Membrane</keyword>
<comment type="caution">
    <text evidence="7">The sequence shown here is derived from an EMBL/GenBank/DDBJ whole genome shotgun (WGS) entry which is preliminary data.</text>
</comment>
<evidence type="ECO:0000313" key="8">
    <source>
        <dbReference type="Proteomes" id="UP000659496"/>
    </source>
</evidence>
<dbReference type="InterPro" id="IPR012506">
    <property type="entry name" value="TMEM86B-like"/>
</dbReference>
<feature type="transmembrane region" description="Helical" evidence="6">
    <location>
        <begin position="6"/>
        <end position="21"/>
    </location>
</feature>
<name>A0ABR8PIQ9_9BACL</name>
<comment type="similarity">
    <text evidence="2">Belongs to the TMEM86 family.</text>
</comment>
<feature type="transmembrane region" description="Helical" evidence="6">
    <location>
        <begin position="33"/>
        <end position="50"/>
    </location>
</feature>
<feature type="transmembrane region" description="Helical" evidence="6">
    <location>
        <begin position="155"/>
        <end position="174"/>
    </location>
</feature>
<feature type="transmembrane region" description="Helical" evidence="6">
    <location>
        <begin position="103"/>
        <end position="122"/>
    </location>
</feature>
<gene>
    <name evidence="7" type="ORF">H9659_06845</name>
</gene>
<dbReference type="PANTHER" id="PTHR31885:SF6">
    <property type="entry name" value="GH04784P"/>
    <property type="match status" value="1"/>
</dbReference>
<protein>
    <submittedName>
        <fullName evidence="7">Lysoplasmalogenase</fullName>
    </submittedName>
</protein>
<organism evidence="7 8">
    <name type="scientific">Sporosarcina gallistercoris</name>
    <dbReference type="NCBI Taxonomy" id="2762245"/>
    <lineage>
        <taxon>Bacteria</taxon>
        <taxon>Bacillati</taxon>
        <taxon>Bacillota</taxon>
        <taxon>Bacilli</taxon>
        <taxon>Bacillales</taxon>
        <taxon>Caryophanaceae</taxon>
        <taxon>Sporosarcina</taxon>
    </lineage>
</organism>
<sequence length="210" mass="23060">MRKVLLTLIGVMGFIYIFLIPEDPVGMKIAMKLVPMILIILYGALNKSLISPLYKRTVLIGLSVCMIADAAIYWFMAGLATFLVGHLFYIAAFRKASRKPVPLIAAVPLLFYGLFMAVWIAVPQLVSGELFLSVAIIAYMAVILLMGWEAIRTRLPLVITGALLFICSDSLLAIDRFVTPLPARDALVMITYYAAQTFIAASIGSRVPDV</sequence>